<feature type="region of interest" description="Disordered" evidence="11">
    <location>
        <begin position="1196"/>
        <end position="1233"/>
    </location>
</feature>
<dbReference type="GO" id="GO:0004222">
    <property type="term" value="F:metalloendopeptidase activity"/>
    <property type="evidence" value="ECO:0007669"/>
    <property type="project" value="InterPro"/>
</dbReference>
<dbReference type="NCBIfam" id="TIGR03901">
    <property type="entry name" value="MYXO-CTERM"/>
    <property type="match status" value="1"/>
</dbReference>
<organism evidence="14 15">
    <name type="scientific">Chondromyces crocatus</name>
    <dbReference type="NCBI Taxonomy" id="52"/>
    <lineage>
        <taxon>Bacteria</taxon>
        <taxon>Pseudomonadati</taxon>
        <taxon>Myxococcota</taxon>
        <taxon>Polyangia</taxon>
        <taxon>Polyangiales</taxon>
        <taxon>Polyangiaceae</taxon>
        <taxon>Chondromyces</taxon>
    </lineage>
</organism>
<dbReference type="InterPro" id="IPR050371">
    <property type="entry name" value="Fungal_virulence_M36"/>
</dbReference>
<comment type="cofactor">
    <cofactor evidence="1">
        <name>Zn(2+)</name>
        <dbReference type="ChEBI" id="CHEBI:29105"/>
    </cofactor>
</comment>
<reference evidence="14 15" key="1">
    <citation type="submission" date="2015-07" db="EMBL/GenBank/DDBJ databases">
        <title>Genome analysis of myxobacterium Chondromyces crocatus Cm c5 reveals a high potential for natural compound synthesis and the genetic basis for the loss of fruiting body formation.</title>
        <authorList>
            <person name="Zaburannyi N."/>
            <person name="Bunk B."/>
            <person name="Maier J."/>
            <person name="Overmann J."/>
            <person name="Mueller R."/>
        </authorList>
    </citation>
    <scope>NUCLEOTIDE SEQUENCE [LARGE SCALE GENOMIC DNA]</scope>
    <source>
        <strain evidence="14 15">Cm c5</strain>
    </source>
</reference>
<dbReference type="InterPro" id="IPR001842">
    <property type="entry name" value="Peptidase_M36"/>
</dbReference>
<gene>
    <name evidence="14" type="ORF">CMC5_037360</name>
</gene>
<keyword evidence="8" id="KW-0862">Zinc</keyword>
<accession>A0A0K1EFY6</accession>
<dbReference type="RefSeq" id="WP_050431646.1">
    <property type="nucleotide sequence ID" value="NZ_CP012159.1"/>
</dbReference>
<dbReference type="Pfam" id="PF02128">
    <property type="entry name" value="Peptidase_M36"/>
    <property type="match status" value="1"/>
</dbReference>
<feature type="compositionally biased region" description="Gly residues" evidence="11">
    <location>
        <begin position="1196"/>
        <end position="1218"/>
    </location>
</feature>
<dbReference type="InterPro" id="IPR046450">
    <property type="entry name" value="PA_dom_sf"/>
</dbReference>
<feature type="chain" id="PRO_5005459384" description="PA domain-containing protein" evidence="12">
    <location>
        <begin position="23"/>
        <end position="1267"/>
    </location>
</feature>
<evidence type="ECO:0000313" key="15">
    <source>
        <dbReference type="Proteomes" id="UP000067626"/>
    </source>
</evidence>
<dbReference type="EMBL" id="CP012159">
    <property type="protein sequence ID" value="AKT39587.1"/>
    <property type="molecule type" value="Genomic_DNA"/>
</dbReference>
<keyword evidence="9" id="KW-0482">Metalloprotease</keyword>
<dbReference type="OrthoDB" id="5377264at2"/>
<feature type="domain" description="PA" evidence="13">
    <location>
        <begin position="537"/>
        <end position="617"/>
    </location>
</feature>
<evidence type="ECO:0000256" key="3">
    <source>
        <dbReference type="ARBA" id="ARBA00006006"/>
    </source>
</evidence>
<dbReference type="GO" id="GO:0008270">
    <property type="term" value="F:zinc ion binding"/>
    <property type="evidence" value="ECO:0007669"/>
    <property type="project" value="InterPro"/>
</dbReference>
<evidence type="ECO:0000256" key="9">
    <source>
        <dbReference type="ARBA" id="ARBA00023049"/>
    </source>
</evidence>
<dbReference type="KEGG" id="ccro:CMC5_037360"/>
<feature type="signal peptide" evidence="12">
    <location>
        <begin position="1"/>
        <end position="22"/>
    </location>
</feature>
<evidence type="ECO:0000256" key="7">
    <source>
        <dbReference type="ARBA" id="ARBA00022801"/>
    </source>
</evidence>
<evidence type="ECO:0000313" key="14">
    <source>
        <dbReference type="EMBL" id="AKT39587.1"/>
    </source>
</evidence>
<keyword evidence="4" id="KW-0964">Secreted</keyword>
<dbReference type="Gene3D" id="1.10.390.10">
    <property type="entry name" value="Neutral Protease Domain 2"/>
    <property type="match status" value="1"/>
</dbReference>
<dbReference type="SUPFAM" id="SSF55486">
    <property type="entry name" value="Metalloproteases ('zincins'), catalytic domain"/>
    <property type="match status" value="1"/>
</dbReference>
<evidence type="ECO:0000256" key="8">
    <source>
        <dbReference type="ARBA" id="ARBA00022833"/>
    </source>
</evidence>
<dbReference type="PANTHER" id="PTHR33478:SF1">
    <property type="entry name" value="EXTRACELLULAR METALLOPROTEINASE MEP"/>
    <property type="match status" value="1"/>
</dbReference>
<evidence type="ECO:0000256" key="6">
    <source>
        <dbReference type="ARBA" id="ARBA00022723"/>
    </source>
</evidence>
<keyword evidence="5" id="KW-0645">Protease</keyword>
<dbReference type="Proteomes" id="UP000067626">
    <property type="component" value="Chromosome"/>
</dbReference>
<dbReference type="STRING" id="52.CMC5_037360"/>
<dbReference type="GO" id="GO:0006508">
    <property type="term" value="P:proteolysis"/>
    <property type="evidence" value="ECO:0007669"/>
    <property type="project" value="UniProtKB-KW"/>
</dbReference>
<keyword evidence="6" id="KW-0479">Metal-binding</keyword>
<evidence type="ECO:0000259" key="13">
    <source>
        <dbReference type="Pfam" id="PF02225"/>
    </source>
</evidence>
<comment type="similarity">
    <text evidence="3">Belongs to the peptidase M36 family.</text>
</comment>
<evidence type="ECO:0000256" key="2">
    <source>
        <dbReference type="ARBA" id="ARBA00004613"/>
    </source>
</evidence>
<evidence type="ECO:0000256" key="11">
    <source>
        <dbReference type="SAM" id="MobiDB-lite"/>
    </source>
</evidence>
<evidence type="ECO:0000256" key="12">
    <source>
        <dbReference type="SAM" id="SignalP"/>
    </source>
</evidence>
<keyword evidence="15" id="KW-1185">Reference proteome</keyword>
<sequence>MKRSVRFLALCAGLVASSAVQAREIQGYDVNAGMPARSLQPALAQAAMKAGGVISATDERQGVPSFLWAVKDGVKASKTHKVPRNIQKPAEAARYHLERFARAYNLGDAAVASAKVVHVHDLGRGAVVVTLRQHIDGTEVYRQEMKMILKQDLELVAISGNLHPDAKATSKPGAHVFNLPHAHALAAAFQDLYGVPTPPSTMLEAGRSDGGYIRFNLAPTPKMKGLTLGFTEPARVKQVFYPEGKKLVPAYFVEIYAGHQDVNDSDYVRYVMAADNGRILYREHLEANDAFDYRVWAEAVGNGRPLDGPIGDFTPHPTGVPDNSEPPFIAPSLVSMEGFNMPGSNPDPWLPANATETVGNNVDAYVDHVAPDGYTPGGDSRASLTAPNTFDRVYDPTLSPTVSTNQFMAATTQLFYVNNWLHDYFYISGFDEAAGNAQASNFGRGGVEGDVLRAEAQDGVFAGNRNNANMNTPADGTSPRMQMFVWSAPDVSRSLTLQPSNTTPTTGSAAFGLQNYNLTGQVIVANDGNTAGGTGTVTDGCETNWATSPSGRIVLIDRGVCSFKLKAVNAEAEGAIGVIIANNAPGAGPITLANGAPEGTIVGIPVMSISYEDGVDLKAAITAGQVNATLHRVSQAERDGTIDNAIVAHEWGHYLHHRLSRCGSHACRGMSEGWADFTALQMMLREQDDLEGTFAVAIYSTRVLGDNGYYGIRRSPYTHDMAKNGFTFQHIQNGVQLPSQPIQPAAVDNAQQHNAGEIWASMLFEAYRNVLLEAKQPGSAVSFDEAQRHFADYVVGGLLGAPVDTTHTEIRDSILAVAFASNPDDAMLIAQGFARRGAGTCAVSPPRYSMDLIGVVESFDVRPTVSIVGTSLDDSVVSCDNDGVLDAEETGKLKVEIFNSSLVTLTGAQVEIATTTAGATFLGGNTVAVPDIAPFSSTTVEFDVALDASFTQPAHLEYEVRLTSDEACITEQSLTSAPWINIDDTTATTAVDTVESENTAWTLGSADALDPATIWTRVQVTPGNHVWHGVDFSSLSDTWLESPDLLVSDTDPLVISFEHAHDFEADDTYWDGGVIELSPDGGTTWEDITTFGVDPGYGGVITDLAGNPLSDREAIVGQNASYPQRDAVSLDLGTALAGQTVRLRFRIGTDQAAGAIGWTLDNIGFQGITNTPFGELIADQTVCSTGVGGAGGGGVGGGGVGGNEPGVGGNTPGVGGSGANEPGDGSNPEGGCGCVVAGGDSTSGAASLGALAALGLLVSRRRRRAAN</sequence>
<dbReference type="CDD" id="cd04818">
    <property type="entry name" value="PA_subtilisin_1"/>
    <property type="match status" value="1"/>
</dbReference>
<dbReference type="SUPFAM" id="SSF52025">
    <property type="entry name" value="PA domain"/>
    <property type="match status" value="1"/>
</dbReference>
<dbReference type="Gene3D" id="3.50.30.30">
    <property type="match status" value="1"/>
</dbReference>
<dbReference type="InterPro" id="IPR024038">
    <property type="entry name" value="MYXO-CTERM"/>
</dbReference>
<evidence type="ECO:0000256" key="5">
    <source>
        <dbReference type="ARBA" id="ARBA00022670"/>
    </source>
</evidence>
<keyword evidence="12" id="KW-0732">Signal</keyword>
<protein>
    <recommendedName>
        <fullName evidence="13">PA domain-containing protein</fullName>
    </recommendedName>
</protein>
<keyword evidence="7" id="KW-0378">Hydrolase</keyword>
<dbReference type="PANTHER" id="PTHR33478">
    <property type="entry name" value="EXTRACELLULAR METALLOPROTEINASE MEP"/>
    <property type="match status" value="1"/>
</dbReference>
<dbReference type="InterPro" id="IPR027268">
    <property type="entry name" value="Peptidase_M4/M1_CTD_sf"/>
</dbReference>
<dbReference type="InterPro" id="IPR003137">
    <property type="entry name" value="PA_domain"/>
</dbReference>
<dbReference type="Gene3D" id="3.10.170.10">
    <property type="match status" value="1"/>
</dbReference>
<evidence type="ECO:0000256" key="10">
    <source>
        <dbReference type="ARBA" id="ARBA00023145"/>
    </source>
</evidence>
<dbReference type="AlphaFoldDB" id="A0A0K1EFY6"/>
<evidence type="ECO:0000256" key="4">
    <source>
        <dbReference type="ARBA" id="ARBA00022525"/>
    </source>
</evidence>
<dbReference type="Pfam" id="PF02225">
    <property type="entry name" value="PA"/>
    <property type="match status" value="1"/>
</dbReference>
<dbReference type="Gene3D" id="2.60.120.260">
    <property type="entry name" value="Galactose-binding domain-like"/>
    <property type="match status" value="1"/>
</dbReference>
<dbReference type="GO" id="GO:0005615">
    <property type="term" value="C:extracellular space"/>
    <property type="evidence" value="ECO:0007669"/>
    <property type="project" value="InterPro"/>
</dbReference>
<comment type="subcellular location">
    <subcellularLocation>
        <location evidence="2">Secreted</location>
    </subcellularLocation>
</comment>
<dbReference type="PATRIC" id="fig|52.7.peg.4111"/>
<proteinExistence type="inferred from homology"/>
<evidence type="ECO:0000256" key="1">
    <source>
        <dbReference type="ARBA" id="ARBA00001947"/>
    </source>
</evidence>
<name>A0A0K1EFY6_CHOCO</name>
<keyword evidence="10" id="KW-0865">Zymogen</keyword>